<reference evidence="3" key="1">
    <citation type="submission" date="2023-10" db="EMBL/GenBank/DDBJ databases">
        <authorList>
            <person name="Chen Y."/>
            <person name="Shah S."/>
            <person name="Dougan E. K."/>
            <person name="Thang M."/>
            <person name="Chan C."/>
        </authorList>
    </citation>
    <scope>NUCLEOTIDE SEQUENCE [LARGE SCALE GENOMIC DNA]</scope>
</reference>
<dbReference type="InterPro" id="IPR026992">
    <property type="entry name" value="DIOX_N"/>
</dbReference>
<evidence type="ECO:0000313" key="3">
    <source>
        <dbReference type="EMBL" id="CAK0816554.1"/>
    </source>
</evidence>
<comment type="caution">
    <text evidence="3">The sequence shown here is derived from an EMBL/GenBank/DDBJ whole genome shotgun (WGS) entry which is preliminary data.</text>
</comment>
<dbReference type="Pfam" id="PF14226">
    <property type="entry name" value="DIOX_N"/>
    <property type="match status" value="1"/>
</dbReference>
<dbReference type="SUPFAM" id="SSF51197">
    <property type="entry name" value="Clavaminate synthase-like"/>
    <property type="match status" value="1"/>
</dbReference>
<sequence length="1404" mass="158632">MAVPCISLAPCLEAGPRGGEPRDLAGLAAAVRAACEEVGFFVVVDHGVDAALLERQRRECAAFFARPPQSLVLGMVPGGSSRFAWLDYVPDASVESGGGEAAAWSLGPVAGRGSQPWRPDTASLAETWAEYYGAMERLVALLMSLFAVALGLSCEAFDAALEGHRSSMRAILYHEVSPTATVTNPDVTAAVLQTVRAEVAHLQRQLQENAFALMRRLDDNEDIHFDYCYVAIPQACLDQDMNDQLESIVQHFNWLRTEALGSAAGDRSIAAGDRSEPPLMPSLECLSHAATSLWKGLQGSVGSFVENSYNSFIDIPARDLNSDMKTASPKHHVQYIASAARDCILDWFYSYIPGFWDDHVVQPGTDLPQRPEGSSDEDYMNLGLVPELERLDQRTSERIATLREMRAQNMDTAQKQRYFDMDEALWDTWADLDAHYKQLWYERGATATFWWNNNDITFPAYNQKIVDAQKVDLGWDRRDHRAYQRKWEAQEGCLLEMMPHVSFGLDRFCDVANWYKHPQVIGPGTAKDWGLPHHFDTISKDMCILMQTRGISVINNSAWTQTMDRTKVDGWHCQKTGLLQDTREKSLGPDRNSWITGYMDCTSETSWRERHARLCAAIYAGLYLLDPDLMKNGKGDARHLRLAEEMALNPEAQQWMDNHPMTTAESEDGDTVLQRETVARETSSKTAHCLHYEVLTPQRACYFSGVKKRTDDMDRCKTPRELALIDPDHPNAIVIFNVDPLLRRTMPDNVPENDPRRLINEQDIHVLKYADDLVGSRWFEGAYEWIALPPWRDCPYGTPLPDGYDFGRWEFSKFLNTILRHTSGVTNAYHDRRLNIDFSKTSTFRECAMNCWQRSQQEYYHRKKGKWEYRKTPTNEAVLACWEIERDNGDYIDLADYYCYMAIRMLQYHADGKSRTEVFAPIGSDLNPLTFPFGRILAIRSTGGQSEVHPYSTAHNMGWEELSIHDTPYLWHATELSSVRSITEGSPRSNPGIVKGFDKRDHKHGATRAEVFASAHPFTHSCGQNPYTTIPPYVFHSAKKQCEFQIDHQKCATAGITWSWVTTRFHHRHHGMRRHQWELYLDKIAAEQRETAAPRDTAVEEVSEGVEGLTLDPHDAAAAAAQMATEREAALAKSEAALLSSPTEMPVPTQDQSSPTEIPVPTDFPEESNDDGAAGNRSNGDTAPHVPEHADDDFLKKDDWSPENDVRNEIETMEDNAEKTLTYGPDQTDLPDYFKAFKKVHIVRRSGPQGDVNTKVKQTMEYIVVLNMDDIANTTMTFEFNCDAPWCHRFPEQCGHRAFTKYLFQCIGTFRYRTLAYGRRSWCAMAYLNLYQQAGDKFALIGIENAEIVQNHPGLAALRMGTENYVEDEFVNAAPHDGSSPRNQKASAVLTCASAWLTSSSLRP</sequence>
<evidence type="ECO:0000256" key="1">
    <source>
        <dbReference type="SAM" id="MobiDB-lite"/>
    </source>
</evidence>
<accession>A0ABN9RFR8</accession>
<feature type="region of interest" description="Disordered" evidence="1">
    <location>
        <begin position="1126"/>
        <end position="1202"/>
    </location>
</feature>
<dbReference type="Gene3D" id="2.60.120.330">
    <property type="entry name" value="B-lactam Antibiotic, Isopenicillin N Synthase, Chain"/>
    <property type="match status" value="1"/>
</dbReference>
<organism evidence="3 4">
    <name type="scientific">Prorocentrum cordatum</name>
    <dbReference type="NCBI Taxonomy" id="2364126"/>
    <lineage>
        <taxon>Eukaryota</taxon>
        <taxon>Sar</taxon>
        <taxon>Alveolata</taxon>
        <taxon>Dinophyceae</taxon>
        <taxon>Prorocentrales</taxon>
        <taxon>Prorocentraceae</taxon>
        <taxon>Prorocentrum</taxon>
    </lineage>
</organism>
<feature type="domain" description="Non-haem dioxygenase N-terminal" evidence="2">
    <location>
        <begin position="4"/>
        <end position="68"/>
    </location>
</feature>
<evidence type="ECO:0000259" key="2">
    <source>
        <dbReference type="Pfam" id="PF14226"/>
    </source>
</evidence>
<evidence type="ECO:0000313" key="4">
    <source>
        <dbReference type="Proteomes" id="UP001189429"/>
    </source>
</evidence>
<protein>
    <recommendedName>
        <fullName evidence="2">Non-haem dioxygenase N-terminal domain-containing protein</fullName>
    </recommendedName>
</protein>
<keyword evidence="4" id="KW-1185">Reference proteome</keyword>
<gene>
    <name evidence="3" type="ORF">PCOR1329_LOCUS19487</name>
</gene>
<name>A0ABN9RFR8_9DINO</name>
<dbReference type="EMBL" id="CAUYUJ010006224">
    <property type="protein sequence ID" value="CAK0816554.1"/>
    <property type="molecule type" value="Genomic_DNA"/>
</dbReference>
<feature type="compositionally biased region" description="Basic and acidic residues" evidence="1">
    <location>
        <begin position="1186"/>
        <end position="1202"/>
    </location>
</feature>
<dbReference type="Proteomes" id="UP001189429">
    <property type="component" value="Unassembled WGS sequence"/>
</dbReference>
<feature type="compositionally biased region" description="Low complexity" evidence="1">
    <location>
        <begin position="1131"/>
        <end position="1141"/>
    </location>
</feature>
<proteinExistence type="predicted"/>
<dbReference type="InterPro" id="IPR027443">
    <property type="entry name" value="IPNS-like_sf"/>
</dbReference>